<name>X1R225_9ZZZZ</name>
<reference evidence="5" key="1">
    <citation type="journal article" date="2014" name="Front. Microbiol.">
        <title>High frequency of phylogenetically diverse reductive dehalogenase-homologous genes in deep subseafloor sedimentary metagenomes.</title>
        <authorList>
            <person name="Kawai M."/>
            <person name="Futagami T."/>
            <person name="Toyoda A."/>
            <person name="Takaki Y."/>
            <person name="Nishi S."/>
            <person name="Hori S."/>
            <person name="Arai W."/>
            <person name="Tsubouchi T."/>
            <person name="Morono Y."/>
            <person name="Uchiyama I."/>
            <person name="Ito T."/>
            <person name="Fujiyama A."/>
            <person name="Inagaki F."/>
            <person name="Takami H."/>
        </authorList>
    </citation>
    <scope>NUCLEOTIDE SEQUENCE</scope>
    <source>
        <strain evidence="5">Expedition CK06-06</strain>
    </source>
</reference>
<comment type="similarity">
    <text evidence="1">Belongs to the IPP transferase family.</text>
</comment>
<keyword evidence="3" id="KW-0547">Nucleotide-binding</keyword>
<dbReference type="EMBL" id="BARV01036785">
    <property type="protein sequence ID" value="GAI57155.1"/>
    <property type="molecule type" value="Genomic_DNA"/>
</dbReference>
<evidence type="ECO:0000256" key="1">
    <source>
        <dbReference type="ARBA" id="ARBA00005842"/>
    </source>
</evidence>
<dbReference type="GO" id="GO:0006400">
    <property type="term" value="P:tRNA modification"/>
    <property type="evidence" value="ECO:0007669"/>
    <property type="project" value="TreeGrafter"/>
</dbReference>
<accession>X1R225</accession>
<sequence>YEITGKPISSLQQQFDAEQPLHNWTIIGLRREKSVENNRINRRVKKMIATGLVDEVKQLLAEEKPLSQQARCAIGYAEIIDYLNGKISLEDATELIKKNTRRFAKNQRTWFKSFKNVNWLDIEAEEPAEKIFSHTKTLLNNIE</sequence>
<dbReference type="AlphaFoldDB" id="X1R225"/>
<dbReference type="Pfam" id="PF01715">
    <property type="entry name" value="IPPT"/>
    <property type="match status" value="1"/>
</dbReference>
<dbReference type="GO" id="GO:0005524">
    <property type="term" value="F:ATP binding"/>
    <property type="evidence" value="ECO:0007669"/>
    <property type="project" value="UniProtKB-KW"/>
</dbReference>
<keyword evidence="4" id="KW-0067">ATP-binding</keyword>
<gene>
    <name evidence="5" type="ORF">S06H3_57068</name>
</gene>
<evidence type="ECO:0008006" key="6">
    <source>
        <dbReference type="Google" id="ProtNLM"/>
    </source>
</evidence>
<evidence type="ECO:0000256" key="2">
    <source>
        <dbReference type="ARBA" id="ARBA00022679"/>
    </source>
</evidence>
<protein>
    <recommendedName>
        <fullName evidence="6">tRNA dimethylallyltransferase</fullName>
    </recommendedName>
</protein>
<organism evidence="5">
    <name type="scientific">marine sediment metagenome</name>
    <dbReference type="NCBI Taxonomy" id="412755"/>
    <lineage>
        <taxon>unclassified sequences</taxon>
        <taxon>metagenomes</taxon>
        <taxon>ecological metagenomes</taxon>
    </lineage>
</organism>
<dbReference type="PANTHER" id="PTHR11088:SF60">
    <property type="entry name" value="TRNA DIMETHYLALLYLTRANSFERASE"/>
    <property type="match status" value="1"/>
</dbReference>
<evidence type="ECO:0000256" key="3">
    <source>
        <dbReference type="ARBA" id="ARBA00022741"/>
    </source>
</evidence>
<comment type="caution">
    <text evidence="5">The sequence shown here is derived from an EMBL/GenBank/DDBJ whole genome shotgun (WGS) entry which is preliminary data.</text>
</comment>
<dbReference type="InterPro" id="IPR039657">
    <property type="entry name" value="Dimethylallyltransferase"/>
</dbReference>
<proteinExistence type="inferred from homology"/>
<dbReference type="InterPro" id="IPR027417">
    <property type="entry name" value="P-loop_NTPase"/>
</dbReference>
<feature type="non-terminal residue" evidence="5">
    <location>
        <position position="1"/>
    </location>
</feature>
<keyword evidence="2" id="KW-0808">Transferase</keyword>
<dbReference type="PANTHER" id="PTHR11088">
    <property type="entry name" value="TRNA DIMETHYLALLYLTRANSFERASE"/>
    <property type="match status" value="1"/>
</dbReference>
<evidence type="ECO:0000256" key="4">
    <source>
        <dbReference type="ARBA" id="ARBA00022840"/>
    </source>
</evidence>
<dbReference type="GO" id="GO:0052381">
    <property type="term" value="F:tRNA dimethylallyltransferase activity"/>
    <property type="evidence" value="ECO:0007669"/>
    <property type="project" value="TreeGrafter"/>
</dbReference>
<evidence type="ECO:0000313" key="5">
    <source>
        <dbReference type="EMBL" id="GAI57155.1"/>
    </source>
</evidence>
<dbReference type="Gene3D" id="3.40.50.300">
    <property type="entry name" value="P-loop containing nucleotide triphosphate hydrolases"/>
    <property type="match status" value="1"/>
</dbReference>